<evidence type="ECO:0000313" key="1">
    <source>
        <dbReference type="EMBL" id="AIF04276.1"/>
    </source>
</evidence>
<protein>
    <submittedName>
        <fullName evidence="1">Uncharacterized protein</fullName>
    </submittedName>
</protein>
<name>A0A075GJS1_9EURY</name>
<proteinExistence type="predicted"/>
<dbReference type="EMBL" id="KF900704">
    <property type="protein sequence ID" value="AIF04276.1"/>
    <property type="molecule type" value="Genomic_DNA"/>
</dbReference>
<sequence length="164" mass="19242">MIGLWTTTRRGDYNMGFKLSSKSRKFQRKLNQHSSSGEVKTKQEWYWLCAQVGLIRNDKADEEPSGADFVQGWTDSIKPHSNLILGMLFKRYVENFPDIMLQTQVRQFMEEIFDSEGTNLSVRGHEELNRYAEGGFEIIRDEMIDVPHELFIFLNKYHQIIVNC</sequence>
<dbReference type="AlphaFoldDB" id="A0A075GJS1"/>
<organism evidence="1">
    <name type="scientific">uncultured marine group II/III euryarchaeote KM3_173_A11</name>
    <dbReference type="NCBI Taxonomy" id="1457930"/>
    <lineage>
        <taxon>Archaea</taxon>
        <taxon>Methanobacteriati</taxon>
        <taxon>Methanobacteriota</taxon>
        <taxon>environmental samples</taxon>
    </lineage>
</organism>
<accession>A0A075GJS1</accession>
<reference evidence="1" key="1">
    <citation type="journal article" date="2014" name="Genome Biol. Evol.">
        <title>Pangenome evidence for extensive interdomain horizontal transfer affecting lineage core and shell genes in uncultured planktonic thaumarchaeota and euryarchaeota.</title>
        <authorList>
            <person name="Deschamps P."/>
            <person name="Zivanovic Y."/>
            <person name="Moreira D."/>
            <person name="Rodriguez-Valera F."/>
            <person name="Lopez-Garcia P."/>
        </authorList>
    </citation>
    <scope>NUCLEOTIDE SEQUENCE</scope>
</reference>